<sequence length="71" mass="7848">MADTKDERPQTDAGPHREQAQPGQDLEHDTAPGENVRPAGTKEMDLPVRNWSKTDEESDESFPASDPPGNY</sequence>
<dbReference type="RefSeq" id="WP_140456105.1">
    <property type="nucleotide sequence ID" value="NZ_VFRP01000038.1"/>
</dbReference>
<evidence type="ECO:0000313" key="3">
    <source>
        <dbReference type="Proteomes" id="UP000319255"/>
    </source>
</evidence>
<proteinExistence type="predicted"/>
<dbReference type="Proteomes" id="UP000319255">
    <property type="component" value="Unassembled WGS sequence"/>
</dbReference>
<gene>
    <name evidence="2" type="ORF">FJM51_21090</name>
</gene>
<dbReference type="OrthoDB" id="7873635at2"/>
<feature type="region of interest" description="Disordered" evidence="1">
    <location>
        <begin position="1"/>
        <end position="71"/>
    </location>
</feature>
<protein>
    <submittedName>
        <fullName evidence="2">Uncharacterized protein</fullName>
    </submittedName>
</protein>
<feature type="compositionally biased region" description="Basic and acidic residues" evidence="1">
    <location>
        <begin position="1"/>
        <end position="31"/>
    </location>
</feature>
<reference evidence="2 3" key="1">
    <citation type="submission" date="2019-06" db="EMBL/GenBank/DDBJ databases">
        <title>A novel bacterium of genus Amaricoccus, isolated from marine sediment.</title>
        <authorList>
            <person name="Huang H."/>
            <person name="Mo K."/>
            <person name="Hu Y."/>
        </authorList>
    </citation>
    <scope>NUCLEOTIDE SEQUENCE [LARGE SCALE GENOMIC DNA]</scope>
    <source>
        <strain evidence="2 3">HB172011</strain>
    </source>
</reference>
<organism evidence="2 3">
    <name type="scientific">Amaricoccus solimangrovi</name>
    <dbReference type="NCBI Taxonomy" id="2589815"/>
    <lineage>
        <taxon>Bacteria</taxon>
        <taxon>Pseudomonadati</taxon>
        <taxon>Pseudomonadota</taxon>
        <taxon>Alphaproteobacteria</taxon>
        <taxon>Rhodobacterales</taxon>
        <taxon>Paracoccaceae</taxon>
        <taxon>Amaricoccus</taxon>
    </lineage>
</organism>
<accession>A0A501WB96</accession>
<evidence type="ECO:0000313" key="2">
    <source>
        <dbReference type="EMBL" id="TPE46889.1"/>
    </source>
</evidence>
<evidence type="ECO:0000256" key="1">
    <source>
        <dbReference type="SAM" id="MobiDB-lite"/>
    </source>
</evidence>
<keyword evidence="3" id="KW-1185">Reference proteome</keyword>
<comment type="caution">
    <text evidence="2">The sequence shown here is derived from an EMBL/GenBank/DDBJ whole genome shotgun (WGS) entry which is preliminary data.</text>
</comment>
<dbReference type="EMBL" id="VFRP01000038">
    <property type="protein sequence ID" value="TPE46889.1"/>
    <property type="molecule type" value="Genomic_DNA"/>
</dbReference>
<dbReference type="AlphaFoldDB" id="A0A501WB96"/>
<name>A0A501WB96_9RHOB</name>